<dbReference type="Proteomes" id="UP001152803">
    <property type="component" value="Unassembled WGS sequence"/>
</dbReference>
<keyword evidence="1" id="KW-0812">Transmembrane</keyword>
<accession>A0A9Q1DKD3</accession>
<organism evidence="2 3">
    <name type="scientific">Conger conger</name>
    <name type="common">Conger eel</name>
    <name type="synonym">Muraena conger</name>
    <dbReference type="NCBI Taxonomy" id="82655"/>
    <lineage>
        <taxon>Eukaryota</taxon>
        <taxon>Metazoa</taxon>
        <taxon>Chordata</taxon>
        <taxon>Craniata</taxon>
        <taxon>Vertebrata</taxon>
        <taxon>Euteleostomi</taxon>
        <taxon>Actinopterygii</taxon>
        <taxon>Neopterygii</taxon>
        <taxon>Teleostei</taxon>
        <taxon>Anguilliformes</taxon>
        <taxon>Congridae</taxon>
        <taxon>Conger</taxon>
    </lineage>
</organism>
<dbReference type="AlphaFoldDB" id="A0A9Q1DKD3"/>
<keyword evidence="1" id="KW-0472">Membrane</keyword>
<comment type="caution">
    <text evidence="2">The sequence shown here is derived from an EMBL/GenBank/DDBJ whole genome shotgun (WGS) entry which is preliminary data.</text>
</comment>
<keyword evidence="1" id="KW-1133">Transmembrane helix</keyword>
<sequence>MKSVFLLLFFFVFDWWKLLVYVLIIFFAIAVVTRPVHIYLIFLLKNRTEVHMIDVHSSVFAFSVLNAVNRMSIVFLSVKSC</sequence>
<reference evidence="2" key="1">
    <citation type="journal article" date="2023" name="Science">
        <title>Genome structures resolve the early diversification of teleost fishes.</title>
        <authorList>
            <person name="Parey E."/>
            <person name="Louis A."/>
            <person name="Montfort J."/>
            <person name="Bouchez O."/>
            <person name="Roques C."/>
            <person name="Iampietro C."/>
            <person name="Lluch J."/>
            <person name="Castinel A."/>
            <person name="Donnadieu C."/>
            <person name="Desvignes T."/>
            <person name="Floi Bucao C."/>
            <person name="Jouanno E."/>
            <person name="Wen M."/>
            <person name="Mejri S."/>
            <person name="Dirks R."/>
            <person name="Jansen H."/>
            <person name="Henkel C."/>
            <person name="Chen W.J."/>
            <person name="Zahm M."/>
            <person name="Cabau C."/>
            <person name="Klopp C."/>
            <person name="Thompson A.W."/>
            <person name="Robinson-Rechavi M."/>
            <person name="Braasch I."/>
            <person name="Lecointre G."/>
            <person name="Bobe J."/>
            <person name="Postlethwait J.H."/>
            <person name="Berthelot C."/>
            <person name="Roest Crollius H."/>
            <person name="Guiguen Y."/>
        </authorList>
    </citation>
    <scope>NUCLEOTIDE SEQUENCE</scope>
    <source>
        <strain evidence="2">Concon-B</strain>
    </source>
</reference>
<keyword evidence="3" id="KW-1185">Reference proteome</keyword>
<feature type="transmembrane region" description="Helical" evidence="1">
    <location>
        <begin position="20"/>
        <end position="44"/>
    </location>
</feature>
<gene>
    <name evidence="2" type="ORF">COCON_G00087600</name>
</gene>
<dbReference type="EMBL" id="JAFJMO010000006">
    <property type="protein sequence ID" value="KAJ8274135.1"/>
    <property type="molecule type" value="Genomic_DNA"/>
</dbReference>
<name>A0A9Q1DKD3_CONCO</name>
<evidence type="ECO:0000313" key="3">
    <source>
        <dbReference type="Proteomes" id="UP001152803"/>
    </source>
</evidence>
<protein>
    <submittedName>
        <fullName evidence="2">Uncharacterized protein</fullName>
    </submittedName>
</protein>
<evidence type="ECO:0000313" key="2">
    <source>
        <dbReference type="EMBL" id="KAJ8274135.1"/>
    </source>
</evidence>
<evidence type="ECO:0000256" key="1">
    <source>
        <dbReference type="SAM" id="Phobius"/>
    </source>
</evidence>
<proteinExistence type="predicted"/>